<dbReference type="InterPro" id="IPR000086">
    <property type="entry name" value="NUDIX_hydrolase_dom"/>
</dbReference>
<dbReference type="InterPro" id="IPR015797">
    <property type="entry name" value="NUDIX_hydrolase-like_dom_sf"/>
</dbReference>
<dbReference type="AlphaFoldDB" id="A0A8E2FAV4"/>
<feature type="domain" description="Nudix hydrolase" evidence="1">
    <location>
        <begin position="24"/>
        <end position="170"/>
    </location>
</feature>
<feature type="non-terminal residue" evidence="2">
    <location>
        <position position="1"/>
    </location>
</feature>
<dbReference type="EMBL" id="KV748703">
    <property type="protein sequence ID" value="OCL13553.1"/>
    <property type="molecule type" value="Genomic_DNA"/>
</dbReference>
<evidence type="ECO:0000313" key="2">
    <source>
        <dbReference type="EMBL" id="OCL13553.1"/>
    </source>
</evidence>
<evidence type="ECO:0000259" key="1">
    <source>
        <dbReference type="PROSITE" id="PS51462"/>
    </source>
</evidence>
<dbReference type="OrthoDB" id="276276at2759"/>
<organism evidence="2 3">
    <name type="scientific">Glonium stellatum</name>
    <dbReference type="NCBI Taxonomy" id="574774"/>
    <lineage>
        <taxon>Eukaryota</taxon>
        <taxon>Fungi</taxon>
        <taxon>Dikarya</taxon>
        <taxon>Ascomycota</taxon>
        <taxon>Pezizomycotina</taxon>
        <taxon>Dothideomycetes</taxon>
        <taxon>Pleosporomycetidae</taxon>
        <taxon>Gloniales</taxon>
        <taxon>Gloniaceae</taxon>
        <taxon>Glonium</taxon>
    </lineage>
</organism>
<name>A0A8E2FAV4_9PEZI</name>
<dbReference type="PANTHER" id="PTHR43736">
    <property type="entry name" value="ADP-RIBOSE PYROPHOSPHATASE"/>
    <property type="match status" value="1"/>
</dbReference>
<reference evidence="2 3" key="1">
    <citation type="journal article" date="2016" name="Nat. Commun.">
        <title>Ectomycorrhizal ecology is imprinted in the genome of the dominant symbiotic fungus Cenococcum geophilum.</title>
        <authorList>
            <consortium name="DOE Joint Genome Institute"/>
            <person name="Peter M."/>
            <person name="Kohler A."/>
            <person name="Ohm R.A."/>
            <person name="Kuo A."/>
            <person name="Krutzmann J."/>
            <person name="Morin E."/>
            <person name="Arend M."/>
            <person name="Barry K.W."/>
            <person name="Binder M."/>
            <person name="Choi C."/>
            <person name="Clum A."/>
            <person name="Copeland A."/>
            <person name="Grisel N."/>
            <person name="Haridas S."/>
            <person name="Kipfer T."/>
            <person name="LaButti K."/>
            <person name="Lindquist E."/>
            <person name="Lipzen A."/>
            <person name="Maire R."/>
            <person name="Meier B."/>
            <person name="Mihaltcheva S."/>
            <person name="Molinier V."/>
            <person name="Murat C."/>
            <person name="Poggeler S."/>
            <person name="Quandt C.A."/>
            <person name="Sperisen C."/>
            <person name="Tritt A."/>
            <person name="Tisserant E."/>
            <person name="Crous P.W."/>
            <person name="Henrissat B."/>
            <person name="Nehls U."/>
            <person name="Egli S."/>
            <person name="Spatafora J.W."/>
            <person name="Grigoriev I.V."/>
            <person name="Martin F.M."/>
        </authorList>
    </citation>
    <scope>NUCLEOTIDE SEQUENCE [LARGE SCALE GENOMIC DNA]</scope>
    <source>
        <strain evidence="2 3">CBS 207.34</strain>
    </source>
</reference>
<gene>
    <name evidence="2" type="ORF">AOQ84DRAFT_265720</name>
</gene>
<protein>
    <recommendedName>
        <fullName evidence="1">Nudix hydrolase domain-containing protein</fullName>
    </recommendedName>
</protein>
<dbReference type="PANTHER" id="PTHR43736:SF1">
    <property type="entry name" value="DIHYDRONEOPTERIN TRIPHOSPHATE DIPHOSPHATASE"/>
    <property type="match status" value="1"/>
</dbReference>
<dbReference type="Gene3D" id="3.90.79.10">
    <property type="entry name" value="Nucleoside Triphosphate Pyrophosphohydrolase"/>
    <property type="match status" value="1"/>
</dbReference>
<dbReference type="Proteomes" id="UP000250140">
    <property type="component" value="Unassembled WGS sequence"/>
</dbReference>
<dbReference type="Pfam" id="PF00293">
    <property type="entry name" value="NUDIX"/>
    <property type="match status" value="1"/>
</dbReference>
<sequence length="179" mass="20816">FIVPQELANFSISKSEFLIQNSQFQNLAVGAMVFQEDRLLLVQRSASERAFPNLWEIPGGSCEDSDETILHGVVRELQEEAGLKVAKFVRQVTQFDWEDSLPHHQPQKRWVKLIFEVEVEVENGKEGTERLDVILDPNEHQRYLWATEEEIRKDKSDDTTLEYMSPENKTAKLLGFRLR</sequence>
<feature type="non-terminal residue" evidence="2">
    <location>
        <position position="179"/>
    </location>
</feature>
<proteinExistence type="predicted"/>
<dbReference type="CDD" id="cd02883">
    <property type="entry name" value="NUDIX_Hydrolase"/>
    <property type="match status" value="1"/>
</dbReference>
<accession>A0A8E2FAV4</accession>
<evidence type="ECO:0000313" key="3">
    <source>
        <dbReference type="Proteomes" id="UP000250140"/>
    </source>
</evidence>
<dbReference type="PROSITE" id="PS51462">
    <property type="entry name" value="NUDIX"/>
    <property type="match status" value="1"/>
</dbReference>
<keyword evidence="3" id="KW-1185">Reference proteome</keyword>
<dbReference type="SUPFAM" id="SSF55811">
    <property type="entry name" value="Nudix"/>
    <property type="match status" value="1"/>
</dbReference>